<feature type="region of interest" description="Disordered" evidence="8">
    <location>
        <begin position="669"/>
        <end position="782"/>
    </location>
</feature>
<dbReference type="PROSITE" id="PS51257">
    <property type="entry name" value="PROKAR_LIPOPROTEIN"/>
    <property type="match status" value="1"/>
</dbReference>
<keyword evidence="7" id="KW-0998">Cell outer membrane</keyword>
<evidence type="ECO:0000256" key="3">
    <source>
        <dbReference type="ARBA" id="ARBA00022448"/>
    </source>
</evidence>
<dbReference type="Pfam" id="PF02321">
    <property type="entry name" value="OEP"/>
    <property type="match status" value="1"/>
</dbReference>
<reference evidence="9 10" key="1">
    <citation type="submission" date="2018-07" db="EMBL/GenBank/DDBJ databases">
        <title>Comparative genomes isolates from brazilian mangrove.</title>
        <authorList>
            <person name="De Araujo J.E."/>
            <person name="Taketani R.G."/>
            <person name="Silva M.C.P."/>
            <person name="Lourenco M.V."/>
            <person name="Oliveira V.M."/>
            <person name="Andreote F.D."/>
        </authorList>
    </citation>
    <scope>NUCLEOTIDE SEQUENCE [LARGE SCALE GENOMIC DNA]</scope>
    <source>
        <strain evidence="9 10">HEX PRIS-MGV</strain>
    </source>
</reference>
<dbReference type="PANTHER" id="PTHR30026">
    <property type="entry name" value="OUTER MEMBRANE PROTEIN TOLC"/>
    <property type="match status" value="1"/>
</dbReference>
<dbReference type="InterPro" id="IPR051906">
    <property type="entry name" value="TolC-like"/>
</dbReference>
<name>A0A368KRA9_9BACT</name>
<evidence type="ECO:0000256" key="5">
    <source>
        <dbReference type="ARBA" id="ARBA00022692"/>
    </source>
</evidence>
<dbReference type="GO" id="GO:1990281">
    <property type="term" value="C:efflux pump complex"/>
    <property type="evidence" value="ECO:0007669"/>
    <property type="project" value="TreeGrafter"/>
</dbReference>
<keyword evidence="4" id="KW-1134">Transmembrane beta strand</keyword>
<sequence length="782" mass="87245">MVRPRKELAMLRRYTKWIVVLTTCLSTGLSGCSLKCWKYDDCPDPPAYNESLIAEYAGRGLTIEDPVPNLCEDEDYLAIPESPDNITADNINPESGYWDMSLEEAIRLTLQNSEVMKNLGGVLRTPFAYSTIYDPAIVYTDGRFGEEAALSAFDATFGANAYFEKNDHRVNNFTVGNNGYFQQDLHNYEVNLSKRNATGGLMTLRSVTQYDYNNNPQRIFSAGWDTYVDAELRQPLLQGAGVLYNRIAGPNGEPGFANGVLIARTRTDISLADFEISLRNLVSDVENAYWDLYFAYRDLDVKINARNHVLEVWKNAYANVEANKKSADTEAQAREQYFRFQTDVVNALNGRLVQRTQNNNGSLGGTFNNPGGVRVAERRLRFIIGLTQTNGRLIRPSTEAPVAKVNFDWPDIASEALARRPELRRQKWVIKQNELELLANRNFLKPNLDVIARYRQRGFGPQYWDNNGIPGQQGAVQSLTGNDFGEYQLGVEFNMPIGFRRAHAAVRSSELTVARSKAILEEEEKQVMYGLSNAYAEIKRAYEVMELLFNRREAAFAQEATVRAAYDAGKAPIDLLLEAQRRVIDSSTLFNQARIDYALAIKNVHYEKGSLLEFYQITMAEGPWPQKAYNDALTRDLLKRRAHSDYIINEAVIGQPEKVTETLVAKPHAEPIVPPSKTMPELPSPAEVDAAPMMPTGSLPLLDNPLRTVSSRPGPADQPSDPIVPTANPAAAKPAAPLPSIGQLVPPGNAIPQGSRIQTKQAQPGDSVSFGNEKSREAIWLH</sequence>
<feature type="compositionally biased region" description="Basic and acidic residues" evidence="8">
    <location>
        <begin position="773"/>
        <end position="782"/>
    </location>
</feature>
<evidence type="ECO:0000256" key="4">
    <source>
        <dbReference type="ARBA" id="ARBA00022452"/>
    </source>
</evidence>
<evidence type="ECO:0000256" key="7">
    <source>
        <dbReference type="ARBA" id="ARBA00023237"/>
    </source>
</evidence>
<keyword evidence="3" id="KW-0813">Transport</keyword>
<dbReference type="InterPro" id="IPR003423">
    <property type="entry name" value="OMP_efflux"/>
</dbReference>
<accession>A0A368KRA9</accession>
<evidence type="ECO:0000256" key="2">
    <source>
        <dbReference type="ARBA" id="ARBA00007613"/>
    </source>
</evidence>
<comment type="subcellular location">
    <subcellularLocation>
        <location evidence="1">Cell outer membrane</location>
    </subcellularLocation>
</comment>
<feature type="compositionally biased region" description="Polar residues" evidence="8">
    <location>
        <begin position="755"/>
        <end position="772"/>
    </location>
</feature>
<feature type="compositionally biased region" description="Low complexity" evidence="8">
    <location>
        <begin position="725"/>
        <end position="739"/>
    </location>
</feature>
<keyword evidence="6" id="KW-0472">Membrane</keyword>
<dbReference type="Proteomes" id="UP000253562">
    <property type="component" value="Unassembled WGS sequence"/>
</dbReference>
<dbReference type="SUPFAM" id="SSF56954">
    <property type="entry name" value="Outer membrane efflux proteins (OEP)"/>
    <property type="match status" value="1"/>
</dbReference>
<comment type="caution">
    <text evidence="9">The sequence shown here is derived from an EMBL/GenBank/DDBJ whole genome shotgun (WGS) entry which is preliminary data.</text>
</comment>
<dbReference type="GO" id="GO:0009279">
    <property type="term" value="C:cell outer membrane"/>
    <property type="evidence" value="ECO:0007669"/>
    <property type="project" value="UniProtKB-SubCell"/>
</dbReference>
<dbReference type="GO" id="GO:0015562">
    <property type="term" value="F:efflux transmembrane transporter activity"/>
    <property type="evidence" value="ECO:0007669"/>
    <property type="project" value="InterPro"/>
</dbReference>
<dbReference type="AlphaFoldDB" id="A0A368KRA9"/>
<evidence type="ECO:0000256" key="8">
    <source>
        <dbReference type="SAM" id="MobiDB-lite"/>
    </source>
</evidence>
<protein>
    <submittedName>
        <fullName evidence="9">TolC family protein</fullName>
    </submittedName>
</protein>
<dbReference type="Gene3D" id="1.20.1600.10">
    <property type="entry name" value="Outer membrane efflux proteins (OEP)"/>
    <property type="match status" value="1"/>
</dbReference>
<keyword evidence="5" id="KW-0812">Transmembrane</keyword>
<proteinExistence type="inferred from homology"/>
<dbReference type="EMBL" id="QPEX01000024">
    <property type="protein sequence ID" value="RCS49418.1"/>
    <property type="molecule type" value="Genomic_DNA"/>
</dbReference>
<dbReference type="PANTHER" id="PTHR30026:SF23">
    <property type="entry name" value="TO APRF-PUTATIVE OUTER MEMBRANE EFFLUX PROTEIN OR SECRETED ALKALINE PHOSPHATASE-RELATED"/>
    <property type="match status" value="1"/>
</dbReference>
<dbReference type="GO" id="GO:0015288">
    <property type="term" value="F:porin activity"/>
    <property type="evidence" value="ECO:0007669"/>
    <property type="project" value="TreeGrafter"/>
</dbReference>
<evidence type="ECO:0000313" key="9">
    <source>
        <dbReference type="EMBL" id="RCS49418.1"/>
    </source>
</evidence>
<evidence type="ECO:0000256" key="6">
    <source>
        <dbReference type="ARBA" id="ARBA00023136"/>
    </source>
</evidence>
<comment type="similarity">
    <text evidence="2">Belongs to the outer membrane factor (OMF) (TC 1.B.17) family.</text>
</comment>
<gene>
    <name evidence="9" type="ORF">DTL42_12900</name>
</gene>
<evidence type="ECO:0000256" key="1">
    <source>
        <dbReference type="ARBA" id="ARBA00004442"/>
    </source>
</evidence>
<organism evidence="9 10">
    <name type="scientific">Bremerella cremea</name>
    <dbReference type="NCBI Taxonomy" id="1031537"/>
    <lineage>
        <taxon>Bacteria</taxon>
        <taxon>Pseudomonadati</taxon>
        <taxon>Planctomycetota</taxon>
        <taxon>Planctomycetia</taxon>
        <taxon>Pirellulales</taxon>
        <taxon>Pirellulaceae</taxon>
        <taxon>Bremerella</taxon>
    </lineage>
</organism>
<evidence type="ECO:0000313" key="10">
    <source>
        <dbReference type="Proteomes" id="UP000253562"/>
    </source>
</evidence>